<keyword evidence="1" id="KW-0732">Signal</keyword>
<dbReference type="Proteomes" id="UP000315648">
    <property type="component" value="Unassembled WGS sequence"/>
</dbReference>
<gene>
    <name evidence="2" type="ORF">FPL22_04660</name>
</gene>
<organism evidence="2 3">
    <name type="scientific">Rariglobus hedericola</name>
    <dbReference type="NCBI Taxonomy" id="2597822"/>
    <lineage>
        <taxon>Bacteria</taxon>
        <taxon>Pseudomonadati</taxon>
        <taxon>Verrucomicrobiota</taxon>
        <taxon>Opitutia</taxon>
        <taxon>Opitutales</taxon>
        <taxon>Opitutaceae</taxon>
        <taxon>Rariglobus</taxon>
    </lineage>
</organism>
<reference evidence="2 3" key="1">
    <citation type="submission" date="2019-07" db="EMBL/GenBank/DDBJ databases">
        <title>Description of 53C-WASEF.</title>
        <authorList>
            <person name="Pitt A."/>
            <person name="Hahn M.W."/>
        </authorList>
    </citation>
    <scope>NUCLEOTIDE SEQUENCE [LARGE SCALE GENOMIC DNA]</scope>
    <source>
        <strain evidence="2 3">53C-WASEF</strain>
    </source>
</reference>
<feature type="chain" id="PRO_5022242457" description="Cache domain-containing protein" evidence="1">
    <location>
        <begin position="32"/>
        <end position="343"/>
    </location>
</feature>
<evidence type="ECO:0000256" key="1">
    <source>
        <dbReference type="SAM" id="SignalP"/>
    </source>
</evidence>
<evidence type="ECO:0000313" key="3">
    <source>
        <dbReference type="Proteomes" id="UP000315648"/>
    </source>
</evidence>
<dbReference type="OrthoDB" id="9770795at2"/>
<comment type="caution">
    <text evidence="2">The sequence shown here is derived from an EMBL/GenBank/DDBJ whole genome shotgun (WGS) entry which is preliminary data.</text>
</comment>
<name>A0A556QPM6_9BACT</name>
<accession>A0A556QPM6</accession>
<evidence type="ECO:0008006" key="4">
    <source>
        <dbReference type="Google" id="ProtNLM"/>
    </source>
</evidence>
<protein>
    <recommendedName>
        <fullName evidence="4">Cache domain-containing protein</fullName>
    </recommendedName>
</protein>
<keyword evidence="3" id="KW-1185">Reference proteome</keyword>
<sequence>MIRLHFRSLLPAAGIMLGLSCLLVACNPAHKTSDVSHEVSFVAEKLDTDFLHVRTEVEKLAAQVAALYPRRKELAALADASLYAFSPDGSFYKKTHTGGASLWISAVVPITPEVREVAYFTEAIDPELVRLCRDNAAICQAYYNDRHSLNRMYPWLDVVAQFPARMNIPEFNFYYLADAVHNPGKTGVWVDEPYVDPAGGGWMVSAIAPVYVDGVLEGVAGLDVSISALVDLYFSKSDDSVVIISRSGVIVAATEAAIQDLEMPPLRNHKYLETVKLDTFRPDEYNIRKSTLRPIRELARRLLDGHETHIELELNGRPHIACAAPVTAIGWIVIELSSPHHAR</sequence>
<evidence type="ECO:0000313" key="2">
    <source>
        <dbReference type="EMBL" id="TSJ78598.1"/>
    </source>
</evidence>
<dbReference type="PROSITE" id="PS51257">
    <property type="entry name" value="PROKAR_LIPOPROTEIN"/>
    <property type="match status" value="1"/>
</dbReference>
<proteinExistence type="predicted"/>
<dbReference type="Gene3D" id="3.30.450.20">
    <property type="entry name" value="PAS domain"/>
    <property type="match status" value="1"/>
</dbReference>
<feature type="signal peptide" evidence="1">
    <location>
        <begin position="1"/>
        <end position="31"/>
    </location>
</feature>
<dbReference type="AlphaFoldDB" id="A0A556QPM6"/>
<dbReference type="EMBL" id="VMBG01000001">
    <property type="protein sequence ID" value="TSJ78598.1"/>
    <property type="molecule type" value="Genomic_DNA"/>
</dbReference>
<dbReference type="RefSeq" id="WP_144228939.1">
    <property type="nucleotide sequence ID" value="NZ_CBCRVV010000002.1"/>
</dbReference>